<evidence type="ECO:0000313" key="4">
    <source>
        <dbReference type="EMBL" id="MBD5782241.1"/>
    </source>
</evidence>
<gene>
    <name evidence="4" type="ORF">IEN85_22270</name>
</gene>
<dbReference type="Gene3D" id="3.30.420.10">
    <property type="entry name" value="Ribonuclease H-like superfamily/Ribonuclease H"/>
    <property type="match status" value="1"/>
</dbReference>
<proteinExistence type="inferred from homology"/>
<dbReference type="InterPro" id="IPR054353">
    <property type="entry name" value="IstA-like_C"/>
</dbReference>
<evidence type="ECO:0000256" key="1">
    <source>
        <dbReference type="ARBA" id="ARBA00009277"/>
    </source>
</evidence>
<comment type="caution">
    <text evidence="4">The sequence shown here is derived from an EMBL/GenBank/DDBJ whole genome shotgun (WGS) entry which is preliminary data.</text>
</comment>
<evidence type="ECO:0000259" key="3">
    <source>
        <dbReference type="PROSITE" id="PS50994"/>
    </source>
</evidence>
<reference evidence="4" key="1">
    <citation type="submission" date="2020-09" db="EMBL/GenBank/DDBJ databases">
        <title>Pelagicoccus enzymogenes sp. nov. with an EPS production, isolated from marine sediment.</title>
        <authorList>
            <person name="Feng X."/>
        </authorList>
    </citation>
    <scope>NUCLEOTIDE SEQUENCE</scope>
    <source>
        <strain evidence="4">NFK12</strain>
    </source>
</reference>
<dbReference type="InterPro" id="IPR036397">
    <property type="entry name" value="RNaseH_sf"/>
</dbReference>
<dbReference type="PROSITE" id="PS50994">
    <property type="entry name" value="INTEGRASE"/>
    <property type="match status" value="1"/>
</dbReference>
<sequence length="492" mass="55575">MDKIEAIRNLAAQGWSQRRIARELGAHRSAVRRALEGRQTTSGDSKRATVMTGNPAPTQSMCDPFRESIEAKLDLGLDAKRIHRDLQSEHAFVGSYNSVQRFVKSLKEAAPKRIWRMEVEPGEEAQIDYGTMTIIEGEDGRLKRAQLLRVTLSHSRKSYSEAMPSQDCESFIRGLENAFRHFGGVPLRLCPDNLKAAVVKADWHDPEVNPKLLSFARHYGVSIMPTRPYTPQHKGKVENGIGYLKRELKGRRFGSAAELNEHLRSWECNVADKRIHGTTRRQVIEHFLAEEKPALKPLPEGLFPCYRESRRKVGRDGYFIVEKAYYDVPEQYIGRHMWVRWDARTVRILDSKLESVRVHARLAQGQFTQVLGADGRRGSFEESCGYYRSRCSRMGPSVAAWADGVLANRGEMAVRIMQGLLSLNGKYSKSQIDAACAKATLHGHYRLGELKNWLVAPARQESFSFLESHEIIRSPAGYDSHIGGASLFDPGN</sequence>
<name>A0A927FEC4_9BACT</name>
<protein>
    <submittedName>
        <fullName evidence="4">IS21 family transposase</fullName>
    </submittedName>
</protein>
<dbReference type="InterPro" id="IPR001584">
    <property type="entry name" value="Integrase_cat-core"/>
</dbReference>
<dbReference type="InterPro" id="IPR012337">
    <property type="entry name" value="RNaseH-like_sf"/>
</dbReference>
<dbReference type="AlphaFoldDB" id="A0A927FEC4"/>
<keyword evidence="5" id="KW-1185">Reference proteome</keyword>
<dbReference type="PANTHER" id="PTHR35004">
    <property type="entry name" value="TRANSPOSASE RV3428C-RELATED"/>
    <property type="match status" value="1"/>
</dbReference>
<dbReference type="GO" id="GO:0003676">
    <property type="term" value="F:nucleic acid binding"/>
    <property type="evidence" value="ECO:0007669"/>
    <property type="project" value="InterPro"/>
</dbReference>
<dbReference type="RefSeq" id="WP_191619319.1">
    <property type="nucleotide sequence ID" value="NZ_JACYFG010000055.1"/>
</dbReference>
<accession>A0A927FEC4</accession>
<dbReference type="SUPFAM" id="SSF53098">
    <property type="entry name" value="Ribonuclease H-like"/>
    <property type="match status" value="1"/>
</dbReference>
<organism evidence="4 5">
    <name type="scientific">Pelagicoccus enzymogenes</name>
    <dbReference type="NCBI Taxonomy" id="2773457"/>
    <lineage>
        <taxon>Bacteria</taxon>
        <taxon>Pseudomonadati</taxon>
        <taxon>Verrucomicrobiota</taxon>
        <taxon>Opitutia</taxon>
        <taxon>Puniceicoccales</taxon>
        <taxon>Pelagicoccaceae</taxon>
        <taxon>Pelagicoccus</taxon>
    </lineage>
</organism>
<feature type="domain" description="Integrase catalytic" evidence="3">
    <location>
        <begin position="117"/>
        <end position="291"/>
    </location>
</feature>
<dbReference type="Pfam" id="PF00665">
    <property type="entry name" value="rve"/>
    <property type="match status" value="1"/>
</dbReference>
<dbReference type="NCBIfam" id="NF033546">
    <property type="entry name" value="transpos_IS21"/>
    <property type="match status" value="1"/>
</dbReference>
<evidence type="ECO:0000256" key="2">
    <source>
        <dbReference type="SAM" id="MobiDB-lite"/>
    </source>
</evidence>
<evidence type="ECO:0000313" key="5">
    <source>
        <dbReference type="Proteomes" id="UP000622317"/>
    </source>
</evidence>
<dbReference type="Proteomes" id="UP000622317">
    <property type="component" value="Unassembled WGS sequence"/>
</dbReference>
<dbReference type="Pfam" id="PF22483">
    <property type="entry name" value="Mu-transpos_C_2"/>
    <property type="match status" value="1"/>
</dbReference>
<comment type="similarity">
    <text evidence="1">Belongs to the transposase IS21/IS408/IS1162 family.</text>
</comment>
<dbReference type="GO" id="GO:0015074">
    <property type="term" value="P:DNA integration"/>
    <property type="evidence" value="ECO:0007669"/>
    <property type="project" value="InterPro"/>
</dbReference>
<dbReference type="EMBL" id="JACYFG010000055">
    <property type="protein sequence ID" value="MBD5782241.1"/>
    <property type="molecule type" value="Genomic_DNA"/>
</dbReference>
<feature type="region of interest" description="Disordered" evidence="2">
    <location>
        <begin position="35"/>
        <end position="59"/>
    </location>
</feature>